<feature type="domain" description="Leucine zipper with capping helix" evidence="8">
    <location>
        <begin position="151"/>
        <end position="203"/>
    </location>
</feature>
<reference evidence="9" key="2">
    <citation type="submission" date="2022-08" db="EMBL/GenBank/DDBJ databases">
        <title>Novel sulphate-reducing endosymbionts in the free-living metamonad Anaeramoeba.</title>
        <authorList>
            <person name="Jerlstrom-Hultqvist J."/>
            <person name="Cepicka I."/>
            <person name="Gallot-Lavallee L."/>
            <person name="Salas-Leiva D."/>
            <person name="Curtis B.A."/>
            <person name="Zahonova K."/>
            <person name="Pipaliya S."/>
            <person name="Dacks J."/>
            <person name="Roger A.J."/>
        </authorList>
    </citation>
    <scope>NUCLEOTIDE SEQUENCE</scope>
    <source>
        <strain evidence="9">Busselton2</strain>
    </source>
</reference>
<evidence type="ECO:0000256" key="6">
    <source>
        <dbReference type="SAM" id="Coils"/>
    </source>
</evidence>
<dbReference type="GO" id="GO:0005634">
    <property type="term" value="C:nucleus"/>
    <property type="evidence" value="ECO:0007669"/>
    <property type="project" value="UniProtKB-SubCell"/>
</dbReference>
<comment type="caution">
    <text evidence="9">The sequence shown here is derived from an EMBL/GenBank/DDBJ whole genome shotgun (WGS) entry which is preliminary data.</text>
</comment>
<evidence type="ECO:0000313" key="12">
    <source>
        <dbReference type="Proteomes" id="UP001150062"/>
    </source>
</evidence>
<dbReference type="EMBL" id="JAOAOG010000143">
    <property type="protein sequence ID" value="KAJ6245651.1"/>
    <property type="molecule type" value="Genomic_DNA"/>
</dbReference>
<comment type="similarity">
    <text evidence="2 5">Belongs to the MND1 family.</text>
</comment>
<dbReference type="Pfam" id="PF18517">
    <property type="entry name" value="LZ3wCH"/>
    <property type="match status" value="1"/>
</dbReference>
<evidence type="ECO:0000256" key="5">
    <source>
        <dbReference type="PIRNR" id="PIRNR026991"/>
    </source>
</evidence>
<proteinExistence type="inferred from homology"/>
<comment type="subcellular location">
    <subcellularLocation>
        <location evidence="1 5">Nucleus</location>
    </subcellularLocation>
</comment>
<keyword evidence="4 5" id="KW-0539">Nucleus</keyword>
<organism evidence="9 11">
    <name type="scientific">Anaeramoeba flamelloides</name>
    <dbReference type="NCBI Taxonomy" id="1746091"/>
    <lineage>
        <taxon>Eukaryota</taxon>
        <taxon>Metamonada</taxon>
        <taxon>Anaeramoebidae</taxon>
        <taxon>Anaeramoeba</taxon>
    </lineage>
</organism>
<dbReference type="EMBL" id="JANTQA010000020">
    <property type="protein sequence ID" value="KAJ3446546.1"/>
    <property type="molecule type" value="Genomic_DNA"/>
</dbReference>
<evidence type="ECO:0000256" key="1">
    <source>
        <dbReference type="ARBA" id="ARBA00004123"/>
    </source>
</evidence>
<name>A0AAV8A0I5_9EUKA</name>
<dbReference type="InterPro" id="IPR040661">
    <property type="entry name" value="LZ3wCH"/>
</dbReference>
<evidence type="ECO:0000256" key="3">
    <source>
        <dbReference type="ARBA" id="ARBA00023054"/>
    </source>
</evidence>
<accession>A0AAV8A0I5</accession>
<keyword evidence="12" id="KW-1185">Reference proteome</keyword>
<evidence type="ECO:0000256" key="4">
    <source>
        <dbReference type="ARBA" id="ARBA00023242"/>
    </source>
</evidence>
<dbReference type="Proteomes" id="UP001146793">
    <property type="component" value="Unassembled WGS sequence"/>
</dbReference>
<dbReference type="PIRSF" id="PIRSF026991">
    <property type="entry name" value="Mnd1"/>
    <property type="match status" value="1"/>
</dbReference>
<protein>
    <submittedName>
        <fullName evidence="9 10">Meiotic nuclear division protein</fullName>
    </submittedName>
</protein>
<gene>
    <name evidence="9" type="ORF">M0812_08356</name>
    <name evidence="10" type="ORF">M0813_20071</name>
</gene>
<evidence type="ECO:0000259" key="7">
    <source>
        <dbReference type="Pfam" id="PF03962"/>
    </source>
</evidence>
<sequence>MSRKRRGKSLEEKRAIVQKILIDTQRVFKLPDLEKSASKKGVTKQSVKEVVQSLVDDNFIQSDKIGSGNFYWCFPSQNYNQKKLEHQRLVGEIQKLEDENKNFEEQIKILQPERELTKERETLSNELEDLETQNDKLEEDIELYESLDLETCMSMKESIRISKESVNRWTDNIYQTISYCKKKFNLQEAQLRKGFGISQDIDYYD</sequence>
<keyword evidence="3 6" id="KW-0175">Coiled coil</keyword>
<evidence type="ECO:0000313" key="11">
    <source>
        <dbReference type="Proteomes" id="UP001146793"/>
    </source>
</evidence>
<feature type="domain" description="Mnd1 HTH" evidence="7">
    <location>
        <begin position="18"/>
        <end position="75"/>
    </location>
</feature>
<dbReference type="InterPro" id="IPR005647">
    <property type="entry name" value="Mnd1"/>
</dbReference>
<evidence type="ECO:0000256" key="2">
    <source>
        <dbReference type="ARBA" id="ARBA00005981"/>
    </source>
</evidence>
<dbReference type="InterPro" id="IPR040453">
    <property type="entry name" value="Mnd1_HTH"/>
</dbReference>
<evidence type="ECO:0000313" key="10">
    <source>
        <dbReference type="EMBL" id="KAJ6245651.1"/>
    </source>
</evidence>
<comment type="function">
    <text evidence="5">Required for proper homologous chromosome pairing and efficient cross-over and intragenic recombination during meiosis.</text>
</comment>
<dbReference type="Pfam" id="PF03962">
    <property type="entry name" value="Mnd1"/>
    <property type="match status" value="1"/>
</dbReference>
<feature type="coiled-coil region" evidence="6">
    <location>
        <begin position="79"/>
        <end position="147"/>
    </location>
</feature>
<evidence type="ECO:0000313" key="9">
    <source>
        <dbReference type="EMBL" id="KAJ3446546.1"/>
    </source>
</evidence>
<dbReference type="Proteomes" id="UP001150062">
    <property type="component" value="Unassembled WGS sequence"/>
</dbReference>
<evidence type="ECO:0000259" key="8">
    <source>
        <dbReference type="Pfam" id="PF18517"/>
    </source>
</evidence>
<dbReference type="AlphaFoldDB" id="A0AAV8A0I5"/>
<dbReference type="GO" id="GO:0003690">
    <property type="term" value="F:double-stranded DNA binding"/>
    <property type="evidence" value="ECO:0007669"/>
    <property type="project" value="InterPro"/>
</dbReference>
<dbReference type="GO" id="GO:0007131">
    <property type="term" value="P:reciprocal meiotic recombination"/>
    <property type="evidence" value="ECO:0007669"/>
    <property type="project" value="InterPro"/>
</dbReference>
<reference evidence="10" key="1">
    <citation type="submission" date="2022-08" db="EMBL/GenBank/DDBJ databases">
        <title>Novel sulfate-reducing endosymbionts in the free-living metamonad Anaeramoeba.</title>
        <authorList>
            <person name="Jerlstrom-Hultqvist J."/>
            <person name="Cepicka I."/>
            <person name="Gallot-Lavallee L."/>
            <person name="Salas-Leiva D."/>
            <person name="Curtis B.A."/>
            <person name="Zahonova K."/>
            <person name="Pipaliya S."/>
            <person name="Dacks J."/>
            <person name="Roger A.J."/>
        </authorList>
    </citation>
    <scope>NUCLEOTIDE SEQUENCE</scope>
    <source>
        <strain evidence="10">Schooner1</strain>
    </source>
</reference>